<evidence type="ECO:0000313" key="1">
    <source>
        <dbReference type="EMBL" id="OQD51742.1"/>
    </source>
</evidence>
<protein>
    <submittedName>
        <fullName evidence="1">Uncharacterized protein</fullName>
    </submittedName>
</protein>
<dbReference type="AlphaFoldDB" id="A0A1V6MHI9"/>
<sequence>MEIVQCILITLESCFFPPASRFIIPVQELKDFCYATCFLWCCGVIDFLFQERVQFTAHTESMISDSRVFRAGGGGRGQPEGWPPSA</sequence>
<dbReference type="EMBL" id="MPOH02000059">
    <property type="protein sequence ID" value="OQD51742.1"/>
    <property type="molecule type" value="Genomic_DNA"/>
</dbReference>
<reference evidence="2" key="1">
    <citation type="submission" date="2016-11" db="EMBL/GenBank/DDBJ databases">
        <authorList>
            <person name="Schniete J.K."/>
            <person name="Salih T."/>
            <person name="Algora Gallardo L."/>
            <person name="Martinez Fernandez S."/>
            <person name="Herron P.R."/>
        </authorList>
    </citation>
    <scope>NUCLEOTIDE SEQUENCE [LARGE SCALE GENOMIC DNA]</scope>
    <source>
        <strain evidence="2">DSM 41896</strain>
    </source>
</reference>
<reference evidence="1 2" key="2">
    <citation type="submission" date="2017-02" db="EMBL/GenBank/DDBJ databases">
        <title>Draft genome sequence of Streptomyces phaeoluteigriseus type strain DSM41896.</title>
        <authorList>
            <person name="Salih T.S."/>
            <person name="Algora Gallardo L."/>
            <person name="Melo Santos T."/>
            <person name="Filgueira Martinez S."/>
            <person name="Herron P.R."/>
        </authorList>
    </citation>
    <scope>NUCLEOTIDE SEQUENCE [LARGE SCALE GENOMIC DNA]</scope>
    <source>
        <strain evidence="1 2">DSM 41896</strain>
    </source>
</reference>
<comment type="caution">
    <text evidence="1">The sequence shown here is derived from an EMBL/GenBank/DDBJ whole genome shotgun (WGS) entry which is preliminary data.</text>
</comment>
<accession>A0A1V6MHI9</accession>
<name>A0A1V6MHI9_9ACTN</name>
<organism evidence="1 2">
    <name type="scientific">Streptomyces phaeoluteigriseus</name>
    <dbReference type="NCBI Taxonomy" id="114686"/>
    <lineage>
        <taxon>Bacteria</taxon>
        <taxon>Bacillati</taxon>
        <taxon>Actinomycetota</taxon>
        <taxon>Actinomycetes</taxon>
        <taxon>Kitasatosporales</taxon>
        <taxon>Streptomycetaceae</taxon>
        <taxon>Streptomyces</taxon>
        <taxon>Streptomyces aurantiacus group</taxon>
    </lineage>
</organism>
<proteinExistence type="predicted"/>
<evidence type="ECO:0000313" key="2">
    <source>
        <dbReference type="Proteomes" id="UP000184286"/>
    </source>
</evidence>
<gene>
    <name evidence="1" type="ORF">BM536_038395</name>
</gene>
<dbReference type="Proteomes" id="UP000184286">
    <property type="component" value="Unassembled WGS sequence"/>
</dbReference>